<proteinExistence type="predicted"/>
<protein>
    <recommendedName>
        <fullName evidence="10">Response regulatory domain-containing protein</fullName>
    </recommendedName>
</protein>
<name>A0A0K9FH06_9BACI</name>
<evidence type="ECO:0000256" key="5">
    <source>
        <dbReference type="ARBA" id="ARBA00023015"/>
    </source>
</evidence>
<evidence type="ECO:0000313" key="12">
    <source>
        <dbReference type="Proteomes" id="UP000037326"/>
    </source>
</evidence>
<evidence type="ECO:0000256" key="9">
    <source>
        <dbReference type="PROSITE-ProRule" id="PRU00169"/>
    </source>
</evidence>
<feature type="modified residue" description="4-aspartylphosphate" evidence="9">
    <location>
        <position position="59"/>
    </location>
</feature>
<dbReference type="GO" id="GO:0000156">
    <property type="term" value="F:phosphorelay response regulator activity"/>
    <property type="evidence" value="ECO:0007669"/>
    <property type="project" value="TreeGrafter"/>
</dbReference>
<keyword evidence="8" id="KW-0804">Transcription</keyword>
<feature type="domain" description="Response regulatory" evidence="10">
    <location>
        <begin position="6"/>
        <end position="124"/>
    </location>
</feature>
<evidence type="ECO:0000256" key="3">
    <source>
        <dbReference type="ARBA" id="ARBA00022553"/>
    </source>
</evidence>
<dbReference type="GO" id="GO:0003677">
    <property type="term" value="F:DNA binding"/>
    <property type="evidence" value="ECO:0007669"/>
    <property type="project" value="UniProtKB-KW"/>
</dbReference>
<evidence type="ECO:0000256" key="6">
    <source>
        <dbReference type="ARBA" id="ARBA00023125"/>
    </source>
</evidence>
<gene>
    <name evidence="11" type="ORF">ACZ11_01795</name>
</gene>
<dbReference type="OrthoDB" id="9759232at2"/>
<dbReference type="PROSITE" id="PS50110">
    <property type="entry name" value="RESPONSE_REGULATORY"/>
    <property type="match status" value="1"/>
</dbReference>
<evidence type="ECO:0000313" key="11">
    <source>
        <dbReference type="EMBL" id="KMY33834.1"/>
    </source>
</evidence>
<reference evidence="12" key="1">
    <citation type="submission" date="2015-07" db="EMBL/GenBank/DDBJ databases">
        <authorList>
            <consortium name="Consortium for Microbial Forensics and Genomics (microFORGE)"/>
            <person name="Knight B.M."/>
            <person name="Roberts D.P."/>
            <person name="Lin D."/>
            <person name="Hari K."/>
            <person name="Fletcher J."/>
            <person name="Melcher U."/>
            <person name="Blagden T."/>
            <person name="Winegar R.A."/>
        </authorList>
    </citation>
    <scope>NUCLEOTIDE SEQUENCE [LARGE SCALE GENOMIC DNA]</scope>
    <source>
        <strain evidence="12">DSM 23493</strain>
    </source>
</reference>
<evidence type="ECO:0000256" key="8">
    <source>
        <dbReference type="ARBA" id="ARBA00023163"/>
    </source>
</evidence>
<dbReference type="GO" id="GO:0005737">
    <property type="term" value="C:cytoplasm"/>
    <property type="evidence" value="ECO:0007669"/>
    <property type="project" value="UniProtKB-SubCell"/>
</dbReference>
<dbReference type="SUPFAM" id="SSF52172">
    <property type="entry name" value="CheY-like"/>
    <property type="match status" value="1"/>
</dbReference>
<dbReference type="PIRSF" id="PIRSF006171">
    <property type="entry name" value="RR_citrat_malat"/>
    <property type="match status" value="1"/>
</dbReference>
<keyword evidence="2" id="KW-0963">Cytoplasm</keyword>
<comment type="subcellular location">
    <subcellularLocation>
        <location evidence="1">Cytoplasm</location>
    </subcellularLocation>
</comment>
<dbReference type="RefSeq" id="WP_049663123.1">
    <property type="nucleotide sequence ID" value="NZ_JBIVOC010000024.1"/>
</dbReference>
<dbReference type="Proteomes" id="UP000037326">
    <property type="component" value="Unassembled WGS sequence"/>
</dbReference>
<accession>A0A0K9FH06</accession>
<keyword evidence="6" id="KW-0238">DNA-binding</keyword>
<evidence type="ECO:0000256" key="7">
    <source>
        <dbReference type="ARBA" id="ARBA00023159"/>
    </source>
</evidence>
<dbReference type="SUPFAM" id="SSF46785">
    <property type="entry name" value="Winged helix' DNA-binding domain"/>
    <property type="match status" value="1"/>
</dbReference>
<dbReference type="PANTHER" id="PTHR45526:SF1">
    <property type="entry name" value="TRANSCRIPTIONAL REGULATORY PROTEIN DCUR-RELATED"/>
    <property type="match status" value="1"/>
</dbReference>
<dbReference type="Pfam" id="PF20714">
    <property type="entry name" value="HTH_64"/>
    <property type="match status" value="1"/>
</dbReference>
<evidence type="ECO:0000259" key="10">
    <source>
        <dbReference type="PROSITE" id="PS50110"/>
    </source>
</evidence>
<evidence type="ECO:0000256" key="2">
    <source>
        <dbReference type="ARBA" id="ARBA00022490"/>
    </source>
</evidence>
<sequence>MTISKNVWIIEDDFRVAKIHADYVHNIKGCIVTENLRTGKETIEKLKMTSSLPEIILTDLYIPDVEGSSLVSHIRHLYPSIKIIVISAATEISLIKDIVDLGIFDYLIKPFEEQRLQRAFQKYLQELRLFQNSKNVTQNDLDSLFYSESNNKIVDEETFVKGIDLHTLQIVKSIFEDLKTQELTASQLSELIGSSRSTARRYLEYLVGEQFLQTKLIYGTVGRPERKYVYHGTYEQN</sequence>
<dbReference type="InterPro" id="IPR001789">
    <property type="entry name" value="Sig_transdc_resp-reg_receiver"/>
</dbReference>
<keyword evidence="5" id="KW-0805">Transcription regulation</keyword>
<dbReference type="InterPro" id="IPR048714">
    <property type="entry name" value="DpiA-like_HTH"/>
</dbReference>
<dbReference type="InterPro" id="IPR036390">
    <property type="entry name" value="WH_DNA-bd_sf"/>
</dbReference>
<dbReference type="PATRIC" id="fig|582475.4.peg.3915"/>
<dbReference type="EMBL" id="LFXJ01000002">
    <property type="protein sequence ID" value="KMY33834.1"/>
    <property type="molecule type" value="Genomic_DNA"/>
</dbReference>
<evidence type="ECO:0000256" key="4">
    <source>
        <dbReference type="ARBA" id="ARBA00023012"/>
    </source>
</evidence>
<keyword evidence="3 9" id="KW-0597">Phosphoprotein</keyword>
<dbReference type="InterPro" id="IPR024187">
    <property type="entry name" value="Sig_transdc_resp-reg_cit/mal"/>
</dbReference>
<dbReference type="Pfam" id="PF00072">
    <property type="entry name" value="Response_reg"/>
    <property type="match status" value="1"/>
</dbReference>
<keyword evidence="7" id="KW-0010">Activator</keyword>
<dbReference type="SMART" id="SM00448">
    <property type="entry name" value="REC"/>
    <property type="match status" value="1"/>
</dbReference>
<organism evidence="11 12">
    <name type="scientific">Lysinibacillus xylanilyticus</name>
    <dbReference type="NCBI Taxonomy" id="582475"/>
    <lineage>
        <taxon>Bacteria</taxon>
        <taxon>Bacillati</taxon>
        <taxon>Bacillota</taxon>
        <taxon>Bacilli</taxon>
        <taxon>Bacillales</taxon>
        <taxon>Bacillaceae</taxon>
        <taxon>Lysinibacillus</taxon>
    </lineage>
</organism>
<comment type="caution">
    <text evidence="11">The sequence shown here is derived from an EMBL/GenBank/DDBJ whole genome shotgun (WGS) entry which is preliminary data.</text>
</comment>
<dbReference type="GO" id="GO:0003700">
    <property type="term" value="F:DNA-binding transcription factor activity"/>
    <property type="evidence" value="ECO:0007669"/>
    <property type="project" value="InterPro"/>
</dbReference>
<dbReference type="GeneID" id="96597050"/>
<dbReference type="PANTHER" id="PTHR45526">
    <property type="entry name" value="TRANSCRIPTIONAL REGULATORY PROTEIN DPIA"/>
    <property type="match status" value="1"/>
</dbReference>
<evidence type="ECO:0000256" key="1">
    <source>
        <dbReference type="ARBA" id="ARBA00004496"/>
    </source>
</evidence>
<dbReference type="InterPro" id="IPR011006">
    <property type="entry name" value="CheY-like_superfamily"/>
</dbReference>
<dbReference type="InterPro" id="IPR051271">
    <property type="entry name" value="2C-system_Tx_regulators"/>
</dbReference>
<dbReference type="Gene3D" id="3.40.50.2300">
    <property type="match status" value="1"/>
</dbReference>
<keyword evidence="4" id="KW-0902">Two-component regulatory system</keyword>
<dbReference type="AlphaFoldDB" id="A0A0K9FH06"/>